<dbReference type="InterPro" id="IPR011990">
    <property type="entry name" value="TPR-like_helical_dom_sf"/>
</dbReference>
<feature type="repeat" description="PPR" evidence="3">
    <location>
        <begin position="562"/>
        <end position="596"/>
    </location>
</feature>
<feature type="repeat" description="PPR" evidence="3">
    <location>
        <begin position="492"/>
        <end position="526"/>
    </location>
</feature>
<evidence type="ECO:0000313" key="4">
    <source>
        <dbReference type="EMBL" id="CAH9083508.1"/>
    </source>
</evidence>
<proteinExistence type="inferred from homology"/>
<dbReference type="PANTHER" id="PTHR47936">
    <property type="entry name" value="PPR_LONG DOMAIN-CONTAINING PROTEIN"/>
    <property type="match status" value="1"/>
</dbReference>
<comment type="caution">
    <text evidence="4">The sequence shown here is derived from an EMBL/GenBank/DDBJ whole genome shotgun (WGS) entry which is preliminary data.</text>
</comment>
<dbReference type="GO" id="GO:0010019">
    <property type="term" value="P:chloroplast-nucleus signaling pathway"/>
    <property type="evidence" value="ECO:0007669"/>
    <property type="project" value="TreeGrafter"/>
</dbReference>
<name>A0A9P1E6A8_CUSEU</name>
<feature type="repeat" description="PPR" evidence="3">
    <location>
        <begin position="527"/>
        <end position="561"/>
    </location>
</feature>
<dbReference type="Gene3D" id="1.25.40.10">
    <property type="entry name" value="Tetratricopeptide repeat domain"/>
    <property type="match status" value="7"/>
</dbReference>
<gene>
    <name evidence="4" type="ORF">CEURO_LOCUS8616</name>
</gene>
<feature type="repeat" description="PPR" evidence="3">
    <location>
        <begin position="344"/>
        <end position="378"/>
    </location>
</feature>
<sequence>MIFVAASHRLQLRRHGGIIARVTSLWSSAASDHGGLGSSPKTPLKPILDSPSPVSRLVSLLRETDPIDWRASHELDEFLHSPPSPNVVLLIARQLGSAEKAQLFFDILKEHVLLSQSPSSSSLSLAFQAIIEHAMRETKSSSTKLYDLFCSAKENGIPLSINAAMMLIRCFTEAQMFEESVNVFHELSPELRNRNVVNTLLVALVRGACLDDALEVLDELLQTDISLRPNQNTLDMLLSEIWRKGGGRGTPAVIGEDQIQALVSRFGEHGLFPDDIWISKLVTMFCRSGRCDKAWEFLHDVIRSGGLVKTGSCNALLAGLGRKHDFQKMNMLTNMMKEKGIEPNVMTFGILINHLCKLHKVDEALLVFEKMKDGNEDIHAVQSDTVIYNTLIDGLCKVGRTEEGLELMEKMRLDENGCKPNTVTYNCLISGFCKAGEIDMSVNLFSQMTKDAELVPNTITYNNLLDGMCKNGRVGSAMKLFTEMQVKGVKANAVSYTILITAFSNVNNIEKAMQLFTEMTESGCYADAVVYYCLISGLSQAGRMDDACLVLSRMKEAGFLLDITGYNILIAGFCRRSKWNKVHELIQEIEQSGIIKPDCVTYNTLISFFSKKGGFSKAHTLLKKMIDEGVVPTVITYGAIIHAYCIAGKTDEAMRLFETMWLSSKVSPNRVIYNILIESLCKRDKVEDALSLMNDDMRAKGVRPNTTTYNAILKGLRERNWLERAFVLMDQMTENLCNPDYVTLEILTGWFSAIGQTEKLQAFIQGHRVANSGGS</sequence>
<dbReference type="PROSITE" id="PS51375">
    <property type="entry name" value="PPR"/>
    <property type="match status" value="12"/>
</dbReference>
<dbReference type="GO" id="GO:0009507">
    <property type="term" value="C:chloroplast"/>
    <property type="evidence" value="ECO:0007669"/>
    <property type="project" value="TreeGrafter"/>
</dbReference>
<dbReference type="OrthoDB" id="185373at2759"/>
<evidence type="ECO:0000256" key="3">
    <source>
        <dbReference type="PROSITE-ProRule" id="PRU00708"/>
    </source>
</evidence>
<dbReference type="EMBL" id="CAMAPE010000017">
    <property type="protein sequence ID" value="CAH9083508.1"/>
    <property type="molecule type" value="Genomic_DNA"/>
</dbReference>
<keyword evidence="5" id="KW-1185">Reference proteome</keyword>
<feature type="repeat" description="PPR" evidence="3">
    <location>
        <begin position="633"/>
        <end position="668"/>
    </location>
</feature>
<evidence type="ECO:0000256" key="1">
    <source>
        <dbReference type="ARBA" id="ARBA00007626"/>
    </source>
</evidence>
<dbReference type="PANTHER" id="PTHR47936:SF1">
    <property type="entry name" value="PENTATRICOPEPTIDE REPEAT-CONTAINING PROTEIN GUN1, CHLOROPLASTIC"/>
    <property type="match status" value="1"/>
</dbReference>
<dbReference type="Proteomes" id="UP001152484">
    <property type="component" value="Unassembled WGS sequence"/>
</dbReference>
<reference evidence="4" key="1">
    <citation type="submission" date="2022-07" db="EMBL/GenBank/DDBJ databases">
        <authorList>
            <person name="Macas J."/>
            <person name="Novak P."/>
            <person name="Neumann P."/>
        </authorList>
    </citation>
    <scope>NUCLEOTIDE SEQUENCE</scope>
</reference>
<feature type="repeat" description="PPR" evidence="3">
    <location>
        <begin position="669"/>
        <end position="704"/>
    </location>
</feature>
<dbReference type="Pfam" id="PF01535">
    <property type="entry name" value="PPR"/>
    <property type="match status" value="1"/>
</dbReference>
<feature type="repeat" description="PPR" evidence="3">
    <location>
        <begin position="309"/>
        <end position="343"/>
    </location>
</feature>
<feature type="repeat" description="PPR" evidence="3">
    <location>
        <begin position="421"/>
        <end position="451"/>
    </location>
</feature>
<organism evidence="4 5">
    <name type="scientific">Cuscuta europaea</name>
    <name type="common">European dodder</name>
    <dbReference type="NCBI Taxonomy" id="41803"/>
    <lineage>
        <taxon>Eukaryota</taxon>
        <taxon>Viridiplantae</taxon>
        <taxon>Streptophyta</taxon>
        <taxon>Embryophyta</taxon>
        <taxon>Tracheophyta</taxon>
        <taxon>Spermatophyta</taxon>
        <taxon>Magnoliopsida</taxon>
        <taxon>eudicotyledons</taxon>
        <taxon>Gunneridae</taxon>
        <taxon>Pentapetalae</taxon>
        <taxon>asterids</taxon>
        <taxon>lamiids</taxon>
        <taxon>Solanales</taxon>
        <taxon>Convolvulaceae</taxon>
        <taxon>Cuscuteae</taxon>
        <taxon>Cuscuta</taxon>
        <taxon>Cuscuta subgen. Cuscuta</taxon>
    </lineage>
</organism>
<feature type="repeat" description="PPR" evidence="3">
    <location>
        <begin position="457"/>
        <end position="491"/>
    </location>
</feature>
<dbReference type="Pfam" id="PF13041">
    <property type="entry name" value="PPR_2"/>
    <property type="match status" value="6"/>
</dbReference>
<evidence type="ECO:0000256" key="2">
    <source>
        <dbReference type="ARBA" id="ARBA00022737"/>
    </source>
</evidence>
<feature type="repeat" description="PPR" evidence="3">
    <location>
        <begin position="598"/>
        <end position="632"/>
    </location>
</feature>
<protein>
    <recommendedName>
        <fullName evidence="6">Pentatricopeptide repeat-containing protein</fullName>
    </recommendedName>
</protein>
<dbReference type="AlphaFoldDB" id="A0A9P1E6A8"/>
<dbReference type="GO" id="GO:0031930">
    <property type="term" value="P:mitochondria-nucleus signaling pathway"/>
    <property type="evidence" value="ECO:0007669"/>
    <property type="project" value="TreeGrafter"/>
</dbReference>
<evidence type="ECO:0000313" key="5">
    <source>
        <dbReference type="Proteomes" id="UP001152484"/>
    </source>
</evidence>
<feature type="repeat" description="PPR" evidence="3">
    <location>
        <begin position="705"/>
        <end position="739"/>
    </location>
</feature>
<dbReference type="InterPro" id="IPR002885">
    <property type="entry name" value="PPR_rpt"/>
</dbReference>
<comment type="similarity">
    <text evidence="1">Belongs to the PPR family. P subfamily.</text>
</comment>
<accession>A0A9P1E6A8</accession>
<feature type="repeat" description="PPR" evidence="3">
    <location>
        <begin position="384"/>
        <end position="420"/>
    </location>
</feature>
<keyword evidence="2" id="KW-0677">Repeat</keyword>
<dbReference type="NCBIfam" id="TIGR00756">
    <property type="entry name" value="PPR"/>
    <property type="match status" value="11"/>
</dbReference>
<evidence type="ECO:0008006" key="6">
    <source>
        <dbReference type="Google" id="ProtNLM"/>
    </source>
</evidence>